<comment type="cofactor">
    <cofactor evidence="3">
        <name>Zn(2+)</name>
        <dbReference type="ChEBI" id="CHEBI:29105"/>
    </cofactor>
    <text evidence="3">Binds 1 divalent metal cation per subunit.</text>
</comment>
<feature type="binding site" evidence="3">
    <location>
        <position position="148"/>
    </location>
    <ligand>
        <name>a divalent metal cation</name>
        <dbReference type="ChEBI" id="CHEBI:60240"/>
    </ligand>
</feature>
<dbReference type="InterPro" id="IPR011042">
    <property type="entry name" value="6-blade_b-propeller_TolB-like"/>
</dbReference>
<organism evidence="5 6">
    <name type="scientific">Algoriphagus aquimarinus</name>
    <dbReference type="NCBI Taxonomy" id="237018"/>
    <lineage>
        <taxon>Bacteria</taxon>
        <taxon>Pseudomonadati</taxon>
        <taxon>Bacteroidota</taxon>
        <taxon>Cytophagia</taxon>
        <taxon>Cytophagales</taxon>
        <taxon>Cyclobacteriaceae</taxon>
        <taxon>Algoriphagus</taxon>
    </lineage>
</organism>
<dbReference type="GO" id="GO:0005509">
    <property type="term" value="F:calcium ion binding"/>
    <property type="evidence" value="ECO:0007669"/>
    <property type="project" value="TreeGrafter"/>
</dbReference>
<evidence type="ECO:0000256" key="3">
    <source>
        <dbReference type="PIRSR" id="PIRSR605511-2"/>
    </source>
</evidence>
<dbReference type="PANTHER" id="PTHR10907">
    <property type="entry name" value="REGUCALCIN"/>
    <property type="match status" value="1"/>
</dbReference>
<dbReference type="PRINTS" id="PR01790">
    <property type="entry name" value="SMP30FAMILY"/>
</dbReference>
<dbReference type="OrthoDB" id="2633250at2"/>
<evidence type="ECO:0000259" key="4">
    <source>
        <dbReference type="Pfam" id="PF08450"/>
    </source>
</evidence>
<dbReference type="Proteomes" id="UP000198790">
    <property type="component" value="Unassembled WGS sequence"/>
</dbReference>
<dbReference type="STRING" id="237018.SAMN04489723_1013"/>
<dbReference type="RefSeq" id="WP_092894122.1">
    <property type="nucleotide sequence ID" value="NZ_FOKK01000001.1"/>
</dbReference>
<dbReference type="Pfam" id="PF08450">
    <property type="entry name" value="SGL"/>
    <property type="match status" value="1"/>
</dbReference>
<sequence length="292" mass="33459">MDRYNYTTIPAQCFLGESPYWHATRRSFFWVDIENGKLFEYHLATEKTLVKSFPYRLTLVLEGKGNEMILALDRKIASYDLDTEKLNWLVEVESDLPLNRFNDGKCDAIGRLWIGTLSTKFTQGSGSLYRVDKDLKPEKQLDELTIANGMAWTEDNQTFYFIDTPTRQIKAYKFDLESGKIEFDRIAIEIPEELGFPDGMCIDQEGMLWVAHYGGAGVYRWNPITGKLVEKIDLPVPHITSCTFGGENLDMLLITTAQENMSSEQLKEYPLSGDVFMVKTVSRGYLSYPCKL</sequence>
<keyword evidence="3" id="KW-0862">Zinc</keyword>
<feature type="binding site" evidence="3">
    <location>
        <position position="198"/>
    </location>
    <ligand>
        <name>a divalent metal cation</name>
        <dbReference type="ChEBI" id="CHEBI:60240"/>
    </ligand>
</feature>
<evidence type="ECO:0000256" key="1">
    <source>
        <dbReference type="ARBA" id="ARBA00008853"/>
    </source>
</evidence>
<feature type="binding site" evidence="3">
    <location>
        <position position="17"/>
    </location>
    <ligand>
        <name>a divalent metal cation</name>
        <dbReference type="ChEBI" id="CHEBI:60240"/>
    </ligand>
</feature>
<evidence type="ECO:0000256" key="2">
    <source>
        <dbReference type="PIRSR" id="PIRSR605511-1"/>
    </source>
</evidence>
<dbReference type="EMBL" id="FOKK01000001">
    <property type="protein sequence ID" value="SFA71142.1"/>
    <property type="molecule type" value="Genomic_DNA"/>
</dbReference>
<feature type="active site" description="Proton donor/acceptor" evidence="2">
    <location>
        <position position="198"/>
    </location>
</feature>
<name>A0A1I0V4F5_9BACT</name>
<feature type="domain" description="SMP-30/Gluconolactonase/LRE-like region" evidence="4">
    <location>
        <begin position="15"/>
        <end position="258"/>
    </location>
</feature>
<feature type="binding site" evidence="3">
    <location>
        <position position="100"/>
    </location>
    <ligand>
        <name>substrate</name>
    </ligand>
</feature>
<comment type="similarity">
    <text evidence="1">Belongs to the SMP-30/CGR1 family.</text>
</comment>
<evidence type="ECO:0000313" key="5">
    <source>
        <dbReference type="EMBL" id="SFA71142.1"/>
    </source>
</evidence>
<dbReference type="InterPro" id="IPR005511">
    <property type="entry name" value="SMP-30"/>
</dbReference>
<accession>A0A1I0V4F5</accession>
<dbReference type="InterPro" id="IPR013658">
    <property type="entry name" value="SGL"/>
</dbReference>
<feature type="binding site" evidence="3">
    <location>
        <position position="102"/>
    </location>
    <ligand>
        <name>substrate</name>
    </ligand>
</feature>
<keyword evidence="6" id="KW-1185">Reference proteome</keyword>
<dbReference type="GO" id="GO:0019853">
    <property type="term" value="P:L-ascorbic acid biosynthetic process"/>
    <property type="evidence" value="ECO:0007669"/>
    <property type="project" value="TreeGrafter"/>
</dbReference>
<evidence type="ECO:0000313" key="6">
    <source>
        <dbReference type="Proteomes" id="UP000198790"/>
    </source>
</evidence>
<protein>
    <submittedName>
        <fullName evidence="5">Sugar lactone lactonase YvrE</fullName>
    </submittedName>
</protein>
<reference evidence="5 6" key="1">
    <citation type="submission" date="2016-10" db="EMBL/GenBank/DDBJ databases">
        <authorList>
            <person name="de Groot N.N."/>
        </authorList>
    </citation>
    <scope>NUCLEOTIDE SEQUENCE [LARGE SCALE GENOMIC DNA]</scope>
    <source>
        <strain evidence="5 6">DSM 23399</strain>
    </source>
</reference>
<keyword evidence="3" id="KW-0479">Metal-binding</keyword>
<proteinExistence type="inferred from homology"/>
<dbReference type="AlphaFoldDB" id="A0A1I0V4F5"/>
<dbReference type="Gene3D" id="2.120.10.30">
    <property type="entry name" value="TolB, C-terminal domain"/>
    <property type="match status" value="1"/>
</dbReference>
<gene>
    <name evidence="5" type="ORF">SAMN04489723_1013</name>
</gene>
<dbReference type="PANTHER" id="PTHR10907:SF47">
    <property type="entry name" value="REGUCALCIN"/>
    <property type="match status" value="1"/>
</dbReference>
<dbReference type="SUPFAM" id="SSF63829">
    <property type="entry name" value="Calcium-dependent phosphotriesterase"/>
    <property type="match status" value="1"/>
</dbReference>
<dbReference type="GO" id="GO:0004341">
    <property type="term" value="F:gluconolactonase activity"/>
    <property type="evidence" value="ECO:0007669"/>
    <property type="project" value="TreeGrafter"/>
</dbReference>